<dbReference type="GO" id="GO:0007015">
    <property type="term" value="P:actin filament organization"/>
    <property type="evidence" value="ECO:0007669"/>
    <property type="project" value="InterPro"/>
</dbReference>
<keyword evidence="4" id="KW-0175">Coiled coil</keyword>
<comment type="similarity">
    <text evidence="2">Belongs to the BRK1 family.</text>
</comment>
<evidence type="ECO:0000256" key="2">
    <source>
        <dbReference type="ARBA" id="ARBA00005620"/>
    </source>
</evidence>
<dbReference type="InterPro" id="IPR033378">
    <property type="entry name" value="BRICK1"/>
</dbReference>
<dbReference type="OrthoDB" id="1883432at2759"/>
<keyword evidence="3" id="KW-0963">Cytoplasm</keyword>
<keyword evidence="8" id="KW-1185">Reference proteome</keyword>
<evidence type="ECO:0000256" key="1">
    <source>
        <dbReference type="ARBA" id="ARBA00004245"/>
    </source>
</evidence>
<dbReference type="EMBL" id="LR899863">
    <property type="protein sequence ID" value="CAD7242979.1"/>
    <property type="molecule type" value="Genomic_DNA"/>
</dbReference>
<dbReference type="EMBL" id="CAJPEV010000346">
    <property type="protein sequence ID" value="CAG0884275.1"/>
    <property type="molecule type" value="Genomic_DNA"/>
</dbReference>
<organism evidence="7">
    <name type="scientific">Darwinula stevensoni</name>
    <dbReference type="NCBI Taxonomy" id="69355"/>
    <lineage>
        <taxon>Eukaryota</taxon>
        <taxon>Metazoa</taxon>
        <taxon>Ecdysozoa</taxon>
        <taxon>Arthropoda</taxon>
        <taxon>Crustacea</taxon>
        <taxon>Oligostraca</taxon>
        <taxon>Ostracoda</taxon>
        <taxon>Podocopa</taxon>
        <taxon>Podocopida</taxon>
        <taxon>Darwinulocopina</taxon>
        <taxon>Darwinuloidea</taxon>
        <taxon>Darwinulidae</taxon>
        <taxon>Darwinula</taxon>
    </lineage>
</organism>
<dbReference type="GO" id="GO:0044877">
    <property type="term" value="F:protein-containing complex binding"/>
    <property type="evidence" value="ECO:0007669"/>
    <property type="project" value="InterPro"/>
</dbReference>
<dbReference type="Proteomes" id="UP000677054">
    <property type="component" value="Unassembled WGS sequence"/>
</dbReference>
<reference evidence="7" key="1">
    <citation type="submission" date="2020-11" db="EMBL/GenBank/DDBJ databases">
        <authorList>
            <person name="Tran Van P."/>
        </authorList>
    </citation>
    <scope>NUCLEOTIDE SEQUENCE</scope>
</reference>
<accession>A0A7R8X8B1</accession>
<dbReference type="GO" id="GO:0008064">
    <property type="term" value="P:regulation of actin polymerization or depolymerization"/>
    <property type="evidence" value="ECO:0007669"/>
    <property type="project" value="TreeGrafter"/>
</dbReference>
<name>A0A7R8X8B1_9CRUS</name>
<feature type="non-terminal residue" evidence="7">
    <location>
        <position position="150"/>
    </location>
</feature>
<evidence type="ECO:0000256" key="4">
    <source>
        <dbReference type="ARBA" id="ARBA00023054"/>
    </source>
</evidence>
<dbReference type="Gene3D" id="1.20.5.110">
    <property type="match status" value="1"/>
</dbReference>
<evidence type="ECO:0000256" key="5">
    <source>
        <dbReference type="ARBA" id="ARBA00023212"/>
    </source>
</evidence>
<sequence>EGMYEFPPEQLCDKIAGREGKKGRTKSTYVALPRATRSTQTRSSPSVLVDSRLKADVRSTAKEDMAAPGMKDSSRKPNHREALQRQTQADWENRADIEVITGSIKKIADFLNTFDASCRYRLALLNEKLTTLERKIEYLEAKVTKGDTLT</sequence>
<gene>
    <name evidence="7" type="ORF">DSTB1V02_LOCUS2917</name>
</gene>
<dbReference type="PANTHER" id="PTHR33668">
    <property type="entry name" value="PROTEIN BRICK1"/>
    <property type="match status" value="1"/>
</dbReference>
<evidence type="ECO:0000256" key="6">
    <source>
        <dbReference type="SAM" id="MobiDB-lite"/>
    </source>
</evidence>
<keyword evidence="5" id="KW-0206">Cytoskeleton</keyword>
<evidence type="ECO:0000256" key="3">
    <source>
        <dbReference type="ARBA" id="ARBA00022490"/>
    </source>
</evidence>
<dbReference type="GO" id="GO:0005856">
    <property type="term" value="C:cytoskeleton"/>
    <property type="evidence" value="ECO:0007669"/>
    <property type="project" value="UniProtKB-SubCell"/>
</dbReference>
<feature type="compositionally biased region" description="Basic and acidic residues" evidence="6">
    <location>
        <begin position="51"/>
        <end position="65"/>
    </location>
</feature>
<dbReference type="AlphaFoldDB" id="A0A7R8X8B1"/>
<comment type="subcellular location">
    <subcellularLocation>
        <location evidence="1">Cytoplasm</location>
        <location evidence="1">Cytoskeleton</location>
    </subcellularLocation>
</comment>
<dbReference type="PANTHER" id="PTHR33668:SF1">
    <property type="entry name" value="PROTEIN BRICK1"/>
    <property type="match status" value="1"/>
</dbReference>
<feature type="compositionally biased region" description="Basic and acidic residues" evidence="6">
    <location>
        <begin position="72"/>
        <end position="83"/>
    </location>
</feature>
<dbReference type="GO" id="GO:0048870">
    <property type="term" value="P:cell motility"/>
    <property type="evidence" value="ECO:0007669"/>
    <property type="project" value="TreeGrafter"/>
</dbReference>
<evidence type="ECO:0000313" key="8">
    <source>
        <dbReference type="Proteomes" id="UP000677054"/>
    </source>
</evidence>
<protein>
    <submittedName>
        <fullName evidence="7">Uncharacterized protein</fullName>
    </submittedName>
</protein>
<dbReference type="GO" id="GO:0031209">
    <property type="term" value="C:SCAR complex"/>
    <property type="evidence" value="ECO:0007669"/>
    <property type="project" value="InterPro"/>
</dbReference>
<proteinExistence type="inferred from homology"/>
<evidence type="ECO:0000313" key="7">
    <source>
        <dbReference type="EMBL" id="CAD7242979.1"/>
    </source>
</evidence>
<feature type="region of interest" description="Disordered" evidence="6">
    <location>
        <begin position="33"/>
        <end position="89"/>
    </location>
</feature>
<feature type="compositionally biased region" description="Polar residues" evidence="6">
    <location>
        <begin position="36"/>
        <end position="46"/>
    </location>
</feature>